<dbReference type="InterPro" id="IPR029063">
    <property type="entry name" value="SAM-dependent_MTases_sf"/>
</dbReference>
<name>A0A4Q8D1Z9_9GAMM</name>
<dbReference type="InterPro" id="IPR000682">
    <property type="entry name" value="PCMT"/>
</dbReference>
<dbReference type="PANTHER" id="PTHR11579:SF18">
    <property type="entry name" value="PROTEIN-L-ISOASPARTATE O-METHYLTRANSFERASE"/>
    <property type="match status" value="1"/>
</dbReference>
<dbReference type="RefSeq" id="WP_130503634.1">
    <property type="nucleotide sequence ID" value="NZ_SHLI01000001.1"/>
</dbReference>
<dbReference type="Proteomes" id="UP000292298">
    <property type="component" value="Unassembled WGS sequence"/>
</dbReference>
<accession>A0A4Q8D1Z9</accession>
<dbReference type="AlphaFoldDB" id="A0A4Q8D1Z9"/>
<keyword evidence="5" id="KW-1185">Reference proteome</keyword>
<keyword evidence="4" id="KW-0808">Transferase</keyword>
<dbReference type="GO" id="GO:0005737">
    <property type="term" value="C:cytoplasm"/>
    <property type="evidence" value="ECO:0007669"/>
    <property type="project" value="TreeGrafter"/>
</dbReference>
<dbReference type="SUPFAM" id="SSF53335">
    <property type="entry name" value="S-adenosyl-L-methionine-dependent methyltransferases"/>
    <property type="match status" value="1"/>
</dbReference>
<comment type="caution">
    <text evidence="4">The sequence shown here is derived from an EMBL/GenBank/DDBJ whole genome shotgun (WGS) entry which is preliminary data.</text>
</comment>
<dbReference type="PANTHER" id="PTHR11579">
    <property type="entry name" value="PROTEIN-L-ISOASPARTATE O-METHYLTRANSFERASE"/>
    <property type="match status" value="1"/>
</dbReference>
<reference evidence="4 5" key="1">
    <citation type="submission" date="2019-02" db="EMBL/GenBank/DDBJ databases">
        <title>Genomic Encyclopedia of Type Strains, Phase IV (KMG-IV): sequencing the most valuable type-strain genomes for metagenomic binning, comparative biology and taxonomic classification.</title>
        <authorList>
            <person name="Goeker M."/>
        </authorList>
    </citation>
    <scope>NUCLEOTIDE SEQUENCE [LARGE SCALE GENOMIC DNA]</scope>
    <source>
        <strain evidence="4 5">DSM 21056</strain>
    </source>
</reference>
<evidence type="ECO:0000256" key="3">
    <source>
        <dbReference type="ARBA" id="ARBA00030757"/>
    </source>
</evidence>
<dbReference type="Gene3D" id="3.40.50.150">
    <property type="entry name" value="Vaccinia Virus protein VP39"/>
    <property type="match status" value="1"/>
</dbReference>
<gene>
    <name evidence="4" type="ORF">EV698_1687</name>
</gene>
<proteinExistence type="inferred from homology"/>
<dbReference type="EMBL" id="SHLI01000001">
    <property type="protein sequence ID" value="RZU99398.1"/>
    <property type="molecule type" value="Genomic_DNA"/>
</dbReference>
<sequence length="220" mass="24049">MTDVNLATAQENMVEQQLRTWDVLNERVLEVMQKLPRHEFVPTAFANLAYADMQLPLGYDQVMLEPKVEARLLQALDPQPNERVLEIGTGTGFLTACLGEMAANVTSVDIYADFTELASSNLKQAGIDNTRLETADAAAGWDDGQRYDVIAVTGSLPELHQGFHRSLAEGGRLFLIVGQPPIMEAVLITRVSDDQWACESLFDTSAPALVGAPVTRSFAV</sequence>
<organism evidence="4 5">
    <name type="scientific">Spiribacter vilamensis</name>
    <dbReference type="NCBI Taxonomy" id="531306"/>
    <lineage>
        <taxon>Bacteria</taxon>
        <taxon>Pseudomonadati</taxon>
        <taxon>Pseudomonadota</taxon>
        <taxon>Gammaproteobacteria</taxon>
        <taxon>Chromatiales</taxon>
        <taxon>Ectothiorhodospiraceae</taxon>
        <taxon>Spiribacter</taxon>
    </lineage>
</organism>
<protein>
    <recommendedName>
        <fullName evidence="2">Protein-L-isoaspartate O-methyltransferase</fullName>
    </recommendedName>
    <alternativeName>
        <fullName evidence="3">Protein L-isoaspartyl methyltransferase</fullName>
    </alternativeName>
</protein>
<evidence type="ECO:0000313" key="5">
    <source>
        <dbReference type="Proteomes" id="UP000292298"/>
    </source>
</evidence>
<keyword evidence="4" id="KW-0489">Methyltransferase</keyword>
<comment type="similarity">
    <text evidence="1">Belongs to the methyltransferase superfamily. L-isoaspartyl/D-aspartyl protein methyltransferase family.</text>
</comment>
<dbReference type="GO" id="GO:0004719">
    <property type="term" value="F:protein-L-isoaspartate (D-aspartate) O-methyltransferase activity"/>
    <property type="evidence" value="ECO:0007669"/>
    <property type="project" value="InterPro"/>
</dbReference>
<dbReference type="OrthoDB" id="9810066at2"/>
<evidence type="ECO:0000256" key="1">
    <source>
        <dbReference type="ARBA" id="ARBA00005369"/>
    </source>
</evidence>
<dbReference type="CDD" id="cd02440">
    <property type="entry name" value="AdoMet_MTases"/>
    <property type="match status" value="1"/>
</dbReference>
<evidence type="ECO:0000313" key="4">
    <source>
        <dbReference type="EMBL" id="RZU99398.1"/>
    </source>
</evidence>
<dbReference type="GO" id="GO:0032259">
    <property type="term" value="P:methylation"/>
    <property type="evidence" value="ECO:0007669"/>
    <property type="project" value="UniProtKB-KW"/>
</dbReference>
<dbReference type="Pfam" id="PF01135">
    <property type="entry name" value="PCMT"/>
    <property type="match status" value="1"/>
</dbReference>
<evidence type="ECO:0000256" key="2">
    <source>
        <dbReference type="ARBA" id="ARBA00013346"/>
    </source>
</evidence>